<keyword evidence="7" id="KW-0576">Peroxisome</keyword>
<evidence type="ECO:0000256" key="2">
    <source>
        <dbReference type="ARBA" id="ARBA00012352"/>
    </source>
</evidence>
<evidence type="ECO:0000259" key="10">
    <source>
        <dbReference type="Pfam" id="PF22691"/>
    </source>
</evidence>
<proteinExistence type="predicted"/>
<evidence type="ECO:0000256" key="5">
    <source>
        <dbReference type="ARBA" id="ARBA00023055"/>
    </source>
</evidence>
<dbReference type="InterPro" id="IPR016039">
    <property type="entry name" value="Thiolase-like"/>
</dbReference>
<keyword evidence="4 11" id="KW-0808">Transferase</keyword>
<evidence type="ECO:0000259" key="9">
    <source>
        <dbReference type="Pfam" id="PF00108"/>
    </source>
</evidence>
<keyword evidence="11" id="KW-0012">Acyltransferase</keyword>
<feature type="domain" description="Thiolase C-terminal" evidence="10">
    <location>
        <begin position="262"/>
        <end position="388"/>
    </location>
</feature>
<evidence type="ECO:0000256" key="1">
    <source>
        <dbReference type="ARBA" id="ARBA00004275"/>
    </source>
</evidence>
<protein>
    <recommendedName>
        <fullName evidence="2">propanoyl-CoA C-acyltransferase</fullName>
        <ecNumber evidence="2">2.3.1.176</ecNumber>
    </recommendedName>
    <alternativeName>
        <fullName evidence="8">Propanoyl-CoA C-acyltransferase</fullName>
    </alternativeName>
</protein>
<dbReference type="InterPro" id="IPR020615">
    <property type="entry name" value="Thiolase_acyl_enz_int_AS"/>
</dbReference>
<organism evidence="11 12">
    <name type="scientific">Rhizorhabdus wittichii (strain DSM 6014 / CCUG 31198 / JCM 15750 / NBRC 105917 / EY 4224 / RW1)</name>
    <name type="common">Sphingomonas wittichii</name>
    <dbReference type="NCBI Taxonomy" id="392499"/>
    <lineage>
        <taxon>Bacteria</taxon>
        <taxon>Pseudomonadati</taxon>
        <taxon>Pseudomonadota</taxon>
        <taxon>Alphaproteobacteria</taxon>
        <taxon>Sphingomonadales</taxon>
        <taxon>Sphingomonadaceae</taxon>
        <taxon>Rhizorhabdus</taxon>
    </lineage>
</organism>
<dbReference type="PANTHER" id="PTHR42870:SF1">
    <property type="entry name" value="NON-SPECIFIC LIPID-TRANSFER PROTEIN-LIKE 2"/>
    <property type="match status" value="1"/>
</dbReference>
<name>A0A9J9LFX4_RHIWR</name>
<dbReference type="AlphaFoldDB" id="A0A9J9LFX4"/>
<dbReference type="KEGG" id="swi:Swit_4119"/>
<dbReference type="GO" id="GO:0008289">
    <property type="term" value="F:lipid binding"/>
    <property type="evidence" value="ECO:0007669"/>
    <property type="project" value="UniProtKB-KW"/>
</dbReference>
<reference evidence="11 12" key="1">
    <citation type="journal article" date="2010" name="J. Bacteriol.">
        <title>Genome sequence of the dioxin-mineralizing bacterium Sphingomonas wittichii RW1.</title>
        <authorList>
            <person name="Miller T.R."/>
            <person name="Delcher A.L."/>
            <person name="Salzberg S.L."/>
            <person name="Saunders E."/>
            <person name="Detter J.C."/>
            <person name="Halden R.U."/>
        </authorList>
    </citation>
    <scope>NUCLEOTIDE SEQUENCE [LARGE SCALE GENOMIC DNA]</scope>
    <source>
        <strain evidence="12">DSM 6014 / CCUG 31198 / JCM 15750 / NBRC 105917 / EY 4224 / RW1</strain>
    </source>
</reference>
<dbReference type="CDD" id="cd00829">
    <property type="entry name" value="SCP-x_thiolase"/>
    <property type="match status" value="1"/>
</dbReference>
<accession>A0A9J9LFX4</accession>
<dbReference type="GO" id="GO:0003988">
    <property type="term" value="F:acetyl-CoA C-acyltransferase activity"/>
    <property type="evidence" value="ECO:0007669"/>
    <property type="project" value="UniProtKB-ARBA"/>
</dbReference>
<keyword evidence="3" id="KW-0813">Transport</keyword>
<dbReference type="Gene3D" id="3.40.47.10">
    <property type="match status" value="1"/>
</dbReference>
<dbReference type="InterPro" id="IPR020613">
    <property type="entry name" value="Thiolase_CS"/>
</dbReference>
<evidence type="ECO:0000256" key="3">
    <source>
        <dbReference type="ARBA" id="ARBA00022448"/>
    </source>
</evidence>
<dbReference type="Proteomes" id="UP000001989">
    <property type="component" value="Chromosome"/>
</dbReference>
<feature type="domain" description="Thiolase N-terminal" evidence="9">
    <location>
        <begin position="30"/>
        <end position="119"/>
    </location>
</feature>
<dbReference type="NCBIfam" id="NF006102">
    <property type="entry name" value="PRK08256.1"/>
    <property type="match status" value="1"/>
</dbReference>
<gene>
    <name evidence="11" type="ordered locus">Swit_4119</name>
</gene>
<dbReference type="PROSITE" id="PS00737">
    <property type="entry name" value="THIOLASE_2"/>
    <property type="match status" value="1"/>
</dbReference>
<evidence type="ECO:0000256" key="8">
    <source>
        <dbReference type="ARBA" id="ARBA00032316"/>
    </source>
</evidence>
<evidence type="ECO:0000256" key="6">
    <source>
        <dbReference type="ARBA" id="ARBA00023121"/>
    </source>
</evidence>
<comment type="subcellular location">
    <subcellularLocation>
        <location evidence="1">Peroxisome</location>
    </subcellularLocation>
</comment>
<sequence length="401" mass="42164">MRRGSRGQRDVLVAGVGMIPFTKPGVGPAYDAMAAEAIRRALADGGLAYDRVDQAYAGYVYGDSCCGQKAIYAAGMTGIPIVNVNNNCATGSTALFLARQAVATGAAECALAVGFEEMRPGAIRSSFPDRVDPFADFDAACDARIDVDLPLALRYFGGAGRDHMERYGTTLRDFARVRAKASRHAANNPMSLFRTIMSEDEVLAAPMLWPGVMTRPMACPPTCGAAAAIVVSIEFARRHGIDAKVRIAAQAMTTDKPSTFDASDMIHLVGSDMTRRAAEAVYEAAGVGPEDIRAAELHDCFAHNELISYEALGFCPEGGAAGFIADGDNSYGGRIVTNPSGGLLSKGHPLGATGLAQCYELTHQLRGTAGPRQVDDLRHALQHNLGLGGACVVTLYEGVGG</sequence>
<dbReference type="PROSITE" id="PS00098">
    <property type="entry name" value="THIOLASE_1"/>
    <property type="match status" value="1"/>
</dbReference>
<evidence type="ECO:0000313" key="12">
    <source>
        <dbReference type="Proteomes" id="UP000001989"/>
    </source>
</evidence>
<dbReference type="PIRSF" id="PIRSF000429">
    <property type="entry name" value="Ac-CoA_Ac_transf"/>
    <property type="match status" value="1"/>
</dbReference>
<keyword evidence="6" id="KW-0446">Lipid-binding</keyword>
<dbReference type="PANTHER" id="PTHR42870">
    <property type="entry name" value="ACETYL-COA C-ACETYLTRANSFERASE"/>
    <property type="match status" value="1"/>
</dbReference>
<dbReference type="InterPro" id="IPR055140">
    <property type="entry name" value="Thiolase_C_2"/>
</dbReference>
<keyword evidence="5" id="KW-0445">Lipid transport</keyword>
<dbReference type="GO" id="GO:0006869">
    <property type="term" value="P:lipid transport"/>
    <property type="evidence" value="ECO:0007669"/>
    <property type="project" value="UniProtKB-KW"/>
</dbReference>
<evidence type="ECO:0000256" key="4">
    <source>
        <dbReference type="ARBA" id="ARBA00022679"/>
    </source>
</evidence>
<evidence type="ECO:0000313" key="11">
    <source>
        <dbReference type="EMBL" id="ABQ70460.1"/>
    </source>
</evidence>
<dbReference type="EC" id="2.3.1.176" evidence="2"/>
<evidence type="ECO:0000256" key="7">
    <source>
        <dbReference type="ARBA" id="ARBA00023140"/>
    </source>
</evidence>
<dbReference type="InterPro" id="IPR020616">
    <property type="entry name" value="Thiolase_N"/>
</dbReference>
<dbReference type="EMBL" id="CP000699">
    <property type="protein sequence ID" value="ABQ70460.1"/>
    <property type="molecule type" value="Genomic_DNA"/>
</dbReference>
<dbReference type="Pfam" id="PF00108">
    <property type="entry name" value="Thiolase_N"/>
    <property type="match status" value="1"/>
</dbReference>
<dbReference type="OrthoDB" id="9785768at2"/>
<keyword evidence="12" id="KW-1185">Reference proteome</keyword>
<dbReference type="Pfam" id="PF22691">
    <property type="entry name" value="Thiolase_C_1"/>
    <property type="match status" value="1"/>
</dbReference>
<dbReference type="SUPFAM" id="SSF53901">
    <property type="entry name" value="Thiolase-like"/>
    <property type="match status" value="2"/>
</dbReference>
<dbReference type="InterPro" id="IPR002155">
    <property type="entry name" value="Thiolase"/>
</dbReference>